<dbReference type="EMBL" id="VTEZ01000002">
    <property type="protein sequence ID" value="TYS87002.1"/>
    <property type="molecule type" value="Genomic_DNA"/>
</dbReference>
<dbReference type="InterPro" id="IPR012902">
    <property type="entry name" value="N_methyl_site"/>
</dbReference>
<comment type="caution">
    <text evidence="3">The sequence shown here is derived from an EMBL/GenBank/DDBJ whole genome shotgun (WGS) entry which is preliminary data.</text>
</comment>
<dbReference type="NCBIfam" id="TIGR02532">
    <property type="entry name" value="IV_pilin_GFxxxE"/>
    <property type="match status" value="1"/>
</dbReference>
<evidence type="ECO:0000256" key="2">
    <source>
        <dbReference type="ARBA" id="ARBA00023287"/>
    </source>
</evidence>
<name>A0A5D4UI58_9BACI</name>
<evidence type="ECO:0000256" key="1">
    <source>
        <dbReference type="ARBA" id="ARBA00004241"/>
    </source>
</evidence>
<protein>
    <submittedName>
        <fullName evidence="3">Prepilin-type N-terminal cleavage/methylation domain-containing protein</fullName>
    </submittedName>
</protein>
<dbReference type="RefSeq" id="WP_148969833.1">
    <property type="nucleotide sequence ID" value="NZ_JBNIKW010000002.1"/>
</dbReference>
<dbReference type="GO" id="GO:0030420">
    <property type="term" value="P:establishment of competence for transformation"/>
    <property type="evidence" value="ECO:0007669"/>
    <property type="project" value="UniProtKB-KW"/>
</dbReference>
<dbReference type="Proteomes" id="UP000324269">
    <property type="component" value="Unassembled WGS sequence"/>
</dbReference>
<comment type="subcellular location">
    <subcellularLocation>
        <location evidence="1">Cell surface</location>
    </subcellularLocation>
</comment>
<proteinExistence type="predicted"/>
<dbReference type="GO" id="GO:0009986">
    <property type="term" value="C:cell surface"/>
    <property type="evidence" value="ECO:0007669"/>
    <property type="project" value="UniProtKB-SubCell"/>
</dbReference>
<organism evidence="3 4">
    <name type="scientific">Rossellomorea aquimaris</name>
    <dbReference type="NCBI Taxonomy" id="189382"/>
    <lineage>
        <taxon>Bacteria</taxon>
        <taxon>Bacillati</taxon>
        <taxon>Bacillota</taxon>
        <taxon>Bacilli</taxon>
        <taxon>Bacillales</taxon>
        <taxon>Bacillaceae</taxon>
        <taxon>Rossellomorea</taxon>
    </lineage>
</organism>
<reference evidence="3 4" key="1">
    <citation type="submission" date="2019-08" db="EMBL/GenBank/DDBJ databases">
        <title>Bacillus genomes from the desert of Cuatro Cienegas, Coahuila.</title>
        <authorList>
            <person name="Olmedo-Alvarez G."/>
        </authorList>
    </citation>
    <scope>NUCLEOTIDE SEQUENCE [LARGE SCALE GENOMIC DNA]</scope>
    <source>
        <strain evidence="3 4">CH87b_3T</strain>
    </source>
</reference>
<evidence type="ECO:0000313" key="3">
    <source>
        <dbReference type="EMBL" id="TYS87002.1"/>
    </source>
</evidence>
<dbReference type="OrthoDB" id="2594125at2"/>
<keyword evidence="2" id="KW-0178">Competence</keyword>
<evidence type="ECO:0000313" key="4">
    <source>
        <dbReference type="Proteomes" id="UP000324269"/>
    </source>
</evidence>
<gene>
    <name evidence="3" type="ORF">FZC85_08425</name>
</gene>
<dbReference type="AlphaFoldDB" id="A0A5D4UI58"/>
<sequence>MIENTVRQLMEKLKAKIFDNRGTTLIELLLTLSISAILLPVTYGAMITGYKIYEKVSIDAQLREDADYVSAMVMKKLYSYPFDTIEECVPASTTCVKFINSSALSVASYSGKSFYQVEDEEIVNDEQILQLVQIGEKKQWSFDGEIITTPSDFTGSVITSTCTSKPCNEAIIQLSYKVSHPNFDKTLNLESSFGF</sequence>
<accession>A0A5D4UI58</accession>